<dbReference type="Proteomes" id="UP000824055">
    <property type="component" value="Unassembled WGS sequence"/>
</dbReference>
<reference evidence="1" key="2">
    <citation type="submission" date="2021-04" db="EMBL/GenBank/DDBJ databases">
        <authorList>
            <person name="Gilroy R."/>
        </authorList>
    </citation>
    <scope>NUCLEOTIDE SEQUENCE</scope>
    <source>
        <strain evidence="1">ChiHecec3B27-8219</strain>
    </source>
</reference>
<dbReference type="AlphaFoldDB" id="A0A9D2FYN4"/>
<protein>
    <submittedName>
        <fullName evidence="1">Uncharacterized protein</fullName>
    </submittedName>
</protein>
<dbReference type="EMBL" id="DXBE01000044">
    <property type="protein sequence ID" value="HIZ69393.1"/>
    <property type="molecule type" value="Genomic_DNA"/>
</dbReference>
<organism evidence="1 2">
    <name type="scientific">Candidatus Prevotella avicola</name>
    <dbReference type="NCBI Taxonomy" id="2838738"/>
    <lineage>
        <taxon>Bacteria</taxon>
        <taxon>Pseudomonadati</taxon>
        <taxon>Bacteroidota</taxon>
        <taxon>Bacteroidia</taxon>
        <taxon>Bacteroidales</taxon>
        <taxon>Prevotellaceae</taxon>
        <taxon>Prevotella</taxon>
    </lineage>
</organism>
<sequence length="148" mass="16435">MEEKQAVNITFNITGGNNQILPNATKAEQHFHLSGAAGQVAPHPERDTPWTEDDIARLGLYVENRDRLNSLVATLSACRAASEAAEAVTLLLDDEPRLTPDRVVKKEFLELLLPFLCKVESGKGIGNLRRCVNNALDARRKSRHLQRP</sequence>
<reference evidence="1" key="1">
    <citation type="journal article" date="2021" name="PeerJ">
        <title>Extensive microbial diversity within the chicken gut microbiome revealed by metagenomics and culture.</title>
        <authorList>
            <person name="Gilroy R."/>
            <person name="Ravi A."/>
            <person name="Getino M."/>
            <person name="Pursley I."/>
            <person name="Horton D.L."/>
            <person name="Alikhan N.F."/>
            <person name="Baker D."/>
            <person name="Gharbi K."/>
            <person name="Hall N."/>
            <person name="Watson M."/>
            <person name="Adriaenssens E.M."/>
            <person name="Foster-Nyarko E."/>
            <person name="Jarju S."/>
            <person name="Secka A."/>
            <person name="Antonio M."/>
            <person name="Oren A."/>
            <person name="Chaudhuri R.R."/>
            <person name="La Ragione R."/>
            <person name="Hildebrand F."/>
            <person name="Pallen M.J."/>
        </authorList>
    </citation>
    <scope>NUCLEOTIDE SEQUENCE</scope>
    <source>
        <strain evidence="1">ChiHecec3B27-8219</strain>
    </source>
</reference>
<accession>A0A9D2FYN4</accession>
<gene>
    <name evidence="1" type="ORF">H9966_05845</name>
</gene>
<comment type="caution">
    <text evidence="1">The sequence shown here is derived from an EMBL/GenBank/DDBJ whole genome shotgun (WGS) entry which is preliminary data.</text>
</comment>
<proteinExistence type="predicted"/>
<name>A0A9D2FYN4_9BACT</name>
<evidence type="ECO:0000313" key="2">
    <source>
        <dbReference type="Proteomes" id="UP000824055"/>
    </source>
</evidence>
<evidence type="ECO:0000313" key="1">
    <source>
        <dbReference type="EMBL" id="HIZ69393.1"/>
    </source>
</evidence>